<dbReference type="RefSeq" id="WP_319966741.1">
    <property type="nucleotide sequence ID" value="NZ_JAXAVW010000012.1"/>
</dbReference>
<keyword evidence="2" id="KW-1185">Reference proteome</keyword>
<name>A0ABU4T0K2_9PSEU</name>
<accession>A0ABU4T0K2</accession>
<reference evidence="1 2" key="1">
    <citation type="submission" date="2023-11" db="EMBL/GenBank/DDBJ databases">
        <title>Lentzea sokolovensis, sp. nov., Lentzea kristufkii, sp. nov., and Lentzea miocenensis, sp. nov., rare actinobacteria from Sokolov Coal Basin, Miocene lacustrine sediment, Czech Republic.</title>
        <authorList>
            <person name="Lara A."/>
            <person name="Kotroba L."/>
            <person name="Nouioui I."/>
            <person name="Neumann-Schaal M."/>
            <person name="Mast Y."/>
            <person name="Chronakova A."/>
        </authorList>
    </citation>
    <scope>NUCLEOTIDE SEQUENCE [LARGE SCALE GENOMIC DNA]</scope>
    <source>
        <strain evidence="1 2">BCCO 10_0856</strain>
    </source>
</reference>
<gene>
    <name evidence="1" type="ORF">SK803_15775</name>
</gene>
<comment type="caution">
    <text evidence="1">The sequence shown here is derived from an EMBL/GenBank/DDBJ whole genome shotgun (WGS) entry which is preliminary data.</text>
</comment>
<evidence type="ECO:0000313" key="2">
    <source>
        <dbReference type="Proteomes" id="UP001285521"/>
    </source>
</evidence>
<proteinExistence type="predicted"/>
<dbReference type="Proteomes" id="UP001285521">
    <property type="component" value="Unassembled WGS sequence"/>
</dbReference>
<dbReference type="EMBL" id="JAXAVW010000012">
    <property type="protein sequence ID" value="MDX8031684.1"/>
    <property type="molecule type" value="Genomic_DNA"/>
</dbReference>
<sequence>MVTPVEFATKASRWVRLRHAGDGDDPPFTMDPNGFLVEPDVQDGGWRRPADAAECGGWVLLGDPGAGKTTAFEDLIPEPDREAPPLPGEPGTLWLTGDELDSREAVNECLGVYFDALPSKSGGGSSVPGQLLVVIDQLDESRFLGQLARWLARKLKSRDTRGLRIWIACRTADYQEAITEVLVRELGSCTVGDLAPLTGRDVAELIATIDVDGGAFLDSVMRNGAGALASLPLTLKVLLNAFRLDPDSLQGAPLLWLERGVTLLADEHAPDRVSTRPVHSTPQQRVAIAARIAAHLMLSGRRSVHRTFIGADVADQAIPMGQVVGDNEVAGAGEFAVTKDFVEETLDTAVFTRTGPGKVAFAHSSFAAFLAARHLAARLTAPIPTPPRQLEDALLVSAADEDTAAIPEHLRETVAWLLAHAPAEARWLALADPEGLAAHSAVITSPNIRADIVSGLLARADRIELADRSWQRARWRLEHPDLCNQLSEVLSYSDGPPSNDWESFARVRLAVRLASESGAPELAEPLLRVAESSGWPVHVRQSAAKAALAVDAGPATVGRLRDLLHGLAPGAGGDPSDIHEVDRGPDSASELIGTLLGLLWPEHLNFTDAARHIDPGAGISGFVGVYYFEVHKFPRSVPDDALHELVAFSEQALLGDGLLLAKRDPDVAYEDMDEEELAELVPHRNKGHLTHERVRRLRDFIADVAERVLQSPQAVDLIDRTARMVLCFLNSADRMPLPSAVDLIDVVSGEEPAAVRDLRHAFVEAMLKASESLDASDSPYWTYLIVNRWGRLRYDADRLAPQGTQRGRRRTLLDRVDAEWASLRSEHHRASGETRLADTLARIAEELAKSVDEPAEQPSVEVWKDAELFAAQQRERLDKAADGDAIAFINLVHYLQVNPETGDYDLTGSWCRAESSGATLWPASELRAKLRTAATSFLVAERDHHEVWLGLRGSRRAEACMVAFATVHSDQETSEALAGEQGLNVVPVDRWKCWVGAIFDNLERFGPQEVELERELLARVEQHAHEELGAALAQYVRTLVVRGERALRLPVLPVTFAPLLAELANEVGDALRAADGGDAENASTEAVAITDGPVALTGEAVLSTAITSWASLMRPPLEVGYPSAVEQARSAIAAVESEGDQELVSKMAAAAGYALLTSDPAAHWPIICGYVDNSPAFAEDLAFRCADDSTHQPIIDDLAEEQLGEVYRWLSTVCPPETDVFERAAFVGREHKVHDWRRHTITALAQRGTKASVLVLRDLVRAYPELLAIQAALHQARRRDQANSVAGLDPDDITDLLNDRTRRVVNTAAQLANVILEVLAEIQNDLHTHGNLLWDCERVERPADAKPNSRRPLAWRPKPEGALGAYLTHELRQRLERRRVVVNREVVIRPTDEGDSGERPDIKLDVVGDAKDAGGAPPVTVPVEIKGAWHEDVLDAQSEQLEQQYLNILNTTDGVYVVGWYPIAQWNVYSREDSRKSAASRHVSAEELQAYLLRQAEEIAESTHHRTHPYVLTVERAVSADDRAMRAPRATRRSRGT</sequence>
<evidence type="ECO:0008006" key="3">
    <source>
        <dbReference type="Google" id="ProtNLM"/>
    </source>
</evidence>
<organism evidence="1 2">
    <name type="scientific">Lentzea miocenica</name>
    <dbReference type="NCBI Taxonomy" id="3095431"/>
    <lineage>
        <taxon>Bacteria</taxon>
        <taxon>Bacillati</taxon>
        <taxon>Actinomycetota</taxon>
        <taxon>Actinomycetes</taxon>
        <taxon>Pseudonocardiales</taxon>
        <taxon>Pseudonocardiaceae</taxon>
        <taxon>Lentzea</taxon>
    </lineage>
</organism>
<protein>
    <recommendedName>
        <fullName evidence="3">NACHT domain-containing protein</fullName>
    </recommendedName>
</protein>
<evidence type="ECO:0000313" key="1">
    <source>
        <dbReference type="EMBL" id="MDX8031684.1"/>
    </source>
</evidence>